<dbReference type="NCBIfam" id="NF002878">
    <property type="entry name" value="PRK03321.1"/>
    <property type="match status" value="1"/>
</dbReference>
<dbReference type="InParanoid" id="A0A1C4ZSQ3"/>
<feature type="modified residue" description="N6-(pyridoxal phosphate)lysine" evidence="6">
    <location>
        <position position="216"/>
    </location>
</feature>
<evidence type="ECO:0000256" key="1">
    <source>
        <dbReference type="ARBA" id="ARBA00001933"/>
    </source>
</evidence>
<dbReference type="GO" id="GO:0004400">
    <property type="term" value="F:histidinol-phosphate transaminase activity"/>
    <property type="evidence" value="ECO:0007669"/>
    <property type="project" value="UniProtKB-UniRule"/>
</dbReference>
<dbReference type="CDD" id="cd00609">
    <property type="entry name" value="AAT_like"/>
    <property type="match status" value="1"/>
</dbReference>
<comment type="pathway">
    <text evidence="6">Amino-acid biosynthesis; L-histidine biosynthesis; L-histidine from 5-phospho-alpha-D-ribose 1-diphosphate: step 7/9.</text>
</comment>
<dbReference type="Pfam" id="PF00155">
    <property type="entry name" value="Aminotran_1_2"/>
    <property type="match status" value="1"/>
</dbReference>
<dbReference type="InterPro" id="IPR024892">
    <property type="entry name" value="ArAT"/>
</dbReference>
<dbReference type="Gene3D" id="3.90.1150.10">
    <property type="entry name" value="Aspartate Aminotransferase, domain 1"/>
    <property type="match status" value="1"/>
</dbReference>
<dbReference type="PROSITE" id="PS00599">
    <property type="entry name" value="AA_TRANSFER_CLASS_2"/>
    <property type="match status" value="1"/>
</dbReference>
<dbReference type="PANTHER" id="PTHR43643:SF3">
    <property type="entry name" value="HISTIDINOL-PHOSPHATE AMINOTRANSFERASE"/>
    <property type="match status" value="1"/>
</dbReference>
<dbReference type="InterPro" id="IPR015422">
    <property type="entry name" value="PyrdxlP-dep_Trfase_small"/>
</dbReference>
<sequence>MTVPSRASATAEPGYRPTLVEPGLVQLANNEVPDGPLPGAARALAAATTGVHRYPDPAAARLVDRLADHLAVAAGRVVVGDGSVSLCQQVLQALCGPGDEVVAGSPSFELYPVLSRAAGAVPRAVALTGGHVLDLDAMTAAVTPATRVVFLCNPNNPTGTTVDRADLDRFLDRVPDRVLVVLDEAYRDFVDDRAVPDGVDLARSHGNVAVLRTFSKGYGLAGLRVGYGVFPVPVADAVRRLALPYAVNALAQTAALASLDAGDELRDRCRRIGRERDRVRAELVRAGFAVPPSQANFLWLPVGDRAEALSAHCWRHGVLVRAFPGLGVRVSVGTPAENDAFLRLVRAPESPPDPAEAG</sequence>
<evidence type="ECO:0000256" key="5">
    <source>
        <dbReference type="ARBA" id="ARBA00022898"/>
    </source>
</evidence>
<dbReference type="InterPro" id="IPR005861">
    <property type="entry name" value="HisP_aminotrans"/>
</dbReference>
<proteinExistence type="inferred from homology"/>
<evidence type="ECO:0000256" key="4">
    <source>
        <dbReference type="ARBA" id="ARBA00022679"/>
    </source>
</evidence>
<evidence type="ECO:0000256" key="6">
    <source>
        <dbReference type="HAMAP-Rule" id="MF_01023"/>
    </source>
</evidence>
<keyword evidence="6" id="KW-0368">Histidine biosynthesis</keyword>
<dbReference type="EC" id="2.6.1.9" evidence="6"/>
<reference evidence="9" key="1">
    <citation type="submission" date="2016-06" db="EMBL/GenBank/DDBJ databases">
        <authorList>
            <person name="Varghese N."/>
            <person name="Submissions Spin"/>
        </authorList>
    </citation>
    <scope>NUCLEOTIDE SEQUENCE [LARGE SCALE GENOMIC DNA]</scope>
    <source>
        <strain evidence="9">DSM 43816</strain>
    </source>
</reference>
<dbReference type="Proteomes" id="UP000198253">
    <property type="component" value="Chromosome I"/>
</dbReference>
<keyword evidence="3 6" id="KW-0032">Aminotransferase</keyword>
<evidence type="ECO:0000256" key="2">
    <source>
        <dbReference type="ARBA" id="ARBA00011738"/>
    </source>
</evidence>
<protein>
    <recommendedName>
        <fullName evidence="6">Histidinol-phosphate aminotransferase</fullName>
        <ecNumber evidence="6">2.6.1.9</ecNumber>
    </recommendedName>
    <alternativeName>
        <fullName evidence="6">Imidazole acetol-phosphate transaminase</fullName>
    </alternativeName>
</protein>
<comment type="subunit">
    <text evidence="2 6">Homodimer.</text>
</comment>
<comment type="similarity">
    <text evidence="6">Belongs to the class-II pyridoxal-phosphate-dependent aminotransferase family. Histidinol-phosphate aminotransferase subfamily.</text>
</comment>
<organism evidence="8 9">
    <name type="scientific">Micromonospora echinospora</name>
    <name type="common">Micromonospora purpurea</name>
    <dbReference type="NCBI Taxonomy" id="1877"/>
    <lineage>
        <taxon>Bacteria</taxon>
        <taxon>Bacillati</taxon>
        <taxon>Actinomycetota</taxon>
        <taxon>Actinomycetes</taxon>
        <taxon>Micromonosporales</taxon>
        <taxon>Micromonosporaceae</taxon>
        <taxon>Micromonospora</taxon>
    </lineage>
</organism>
<dbReference type="OrthoDB" id="9809616at2"/>
<dbReference type="UniPathway" id="UPA00031">
    <property type="reaction ID" value="UER00012"/>
</dbReference>
<evidence type="ECO:0000313" key="9">
    <source>
        <dbReference type="Proteomes" id="UP000198253"/>
    </source>
</evidence>
<keyword evidence="5 6" id="KW-0663">Pyridoxal phosphate</keyword>
<feature type="domain" description="Aminotransferase class I/classII large" evidence="7">
    <location>
        <begin position="24"/>
        <end position="342"/>
    </location>
</feature>
<comment type="cofactor">
    <cofactor evidence="1 6">
        <name>pyridoxal 5'-phosphate</name>
        <dbReference type="ChEBI" id="CHEBI:597326"/>
    </cofactor>
</comment>
<accession>A0A1C4ZSQ3</accession>
<dbReference type="GO" id="GO:0030170">
    <property type="term" value="F:pyridoxal phosphate binding"/>
    <property type="evidence" value="ECO:0007669"/>
    <property type="project" value="InterPro"/>
</dbReference>
<name>A0A1C4ZSQ3_MICEC</name>
<comment type="catalytic activity">
    <reaction evidence="6">
        <text>L-histidinol phosphate + 2-oxoglutarate = 3-(imidazol-4-yl)-2-oxopropyl phosphate + L-glutamate</text>
        <dbReference type="Rhea" id="RHEA:23744"/>
        <dbReference type="ChEBI" id="CHEBI:16810"/>
        <dbReference type="ChEBI" id="CHEBI:29985"/>
        <dbReference type="ChEBI" id="CHEBI:57766"/>
        <dbReference type="ChEBI" id="CHEBI:57980"/>
        <dbReference type="EC" id="2.6.1.9"/>
    </reaction>
</comment>
<dbReference type="InterPro" id="IPR004839">
    <property type="entry name" value="Aminotransferase_I/II_large"/>
</dbReference>
<dbReference type="GO" id="GO:0000105">
    <property type="term" value="P:L-histidine biosynthetic process"/>
    <property type="evidence" value="ECO:0007669"/>
    <property type="project" value="UniProtKB-UniRule"/>
</dbReference>
<evidence type="ECO:0000256" key="3">
    <source>
        <dbReference type="ARBA" id="ARBA00022576"/>
    </source>
</evidence>
<dbReference type="SUPFAM" id="SSF53383">
    <property type="entry name" value="PLP-dependent transferases"/>
    <property type="match status" value="1"/>
</dbReference>
<dbReference type="HAMAP" id="MF_01023">
    <property type="entry name" value="HisC_aminotrans_2"/>
    <property type="match status" value="1"/>
</dbReference>
<dbReference type="InterPro" id="IPR015421">
    <property type="entry name" value="PyrdxlP-dep_Trfase_major"/>
</dbReference>
<dbReference type="NCBIfam" id="TIGR01141">
    <property type="entry name" value="hisC"/>
    <property type="match status" value="1"/>
</dbReference>
<dbReference type="Gene3D" id="3.40.640.10">
    <property type="entry name" value="Type I PLP-dependent aspartate aminotransferase-like (Major domain)"/>
    <property type="match status" value="1"/>
</dbReference>
<evidence type="ECO:0000259" key="7">
    <source>
        <dbReference type="Pfam" id="PF00155"/>
    </source>
</evidence>
<dbReference type="RefSeq" id="WP_088984352.1">
    <property type="nucleotide sequence ID" value="NZ_LT607413.1"/>
</dbReference>
<keyword evidence="9" id="KW-1185">Reference proteome</keyword>
<dbReference type="EMBL" id="LT607413">
    <property type="protein sequence ID" value="SCF35949.1"/>
    <property type="molecule type" value="Genomic_DNA"/>
</dbReference>
<dbReference type="InterPro" id="IPR050106">
    <property type="entry name" value="HistidinolP_aminotransfase"/>
</dbReference>
<keyword evidence="4 6" id="KW-0808">Transferase</keyword>
<keyword evidence="6" id="KW-0028">Amino-acid biosynthesis</keyword>
<dbReference type="AlphaFoldDB" id="A0A1C4ZSQ3"/>
<dbReference type="InterPro" id="IPR001917">
    <property type="entry name" value="Aminotrans_II_pyridoxalP_BS"/>
</dbReference>
<gene>
    <name evidence="6" type="primary">hisC</name>
    <name evidence="8" type="ORF">GA0070618_5713</name>
</gene>
<evidence type="ECO:0000313" key="8">
    <source>
        <dbReference type="EMBL" id="SCF35949.1"/>
    </source>
</evidence>
<dbReference type="InterPro" id="IPR015424">
    <property type="entry name" value="PyrdxlP-dep_Trfase"/>
</dbReference>
<dbReference type="PANTHER" id="PTHR43643">
    <property type="entry name" value="HISTIDINOL-PHOSPHATE AMINOTRANSFERASE 2"/>
    <property type="match status" value="1"/>
</dbReference>